<gene>
    <name evidence="3" type="ORF">EM151A_1508</name>
</gene>
<sequence length="113" mass="12855">MNKLAIFLLIGVYSIAFKALSLIFKILWLVTKALGKFIGKMVRKGWEKRAQKKALTRSREVASQQRGNNLDRTSIRSSISQESRLNTRVSQAQQQTTRLRTYSGQSLTTGHSR</sequence>
<evidence type="ECO:0000256" key="1">
    <source>
        <dbReference type="SAM" id="MobiDB-lite"/>
    </source>
</evidence>
<proteinExistence type="predicted"/>
<organism evidence="3 4">
    <name type="scientific">Enterococcus mundtii</name>
    <dbReference type="NCBI Taxonomy" id="53346"/>
    <lineage>
        <taxon>Bacteria</taxon>
        <taxon>Bacillati</taxon>
        <taxon>Bacillota</taxon>
        <taxon>Bacilli</taxon>
        <taxon>Lactobacillales</taxon>
        <taxon>Enterococcaceae</taxon>
        <taxon>Enterococcus</taxon>
    </lineage>
</organism>
<accession>A0AAI8R9G6</accession>
<keyword evidence="2" id="KW-1133">Transmembrane helix</keyword>
<dbReference type="RefSeq" id="WP_023520579.1">
    <property type="nucleotide sequence ID" value="NZ_AP019810.1"/>
</dbReference>
<name>A0AAI8R9G6_ENTMU</name>
<dbReference type="EMBL" id="AP019810">
    <property type="protein sequence ID" value="BBM14713.1"/>
    <property type="molecule type" value="Genomic_DNA"/>
</dbReference>
<evidence type="ECO:0000256" key="2">
    <source>
        <dbReference type="SAM" id="Phobius"/>
    </source>
</evidence>
<feature type="transmembrane region" description="Helical" evidence="2">
    <location>
        <begin position="6"/>
        <end position="30"/>
    </location>
</feature>
<dbReference type="AlphaFoldDB" id="A0AAI8R9G6"/>
<protein>
    <submittedName>
        <fullName evidence="3">Uncharacterized protein</fullName>
    </submittedName>
</protein>
<evidence type="ECO:0000313" key="3">
    <source>
        <dbReference type="EMBL" id="BBM14713.1"/>
    </source>
</evidence>
<feature type="region of interest" description="Disordered" evidence="1">
    <location>
        <begin position="56"/>
        <end position="113"/>
    </location>
</feature>
<feature type="compositionally biased region" description="Polar residues" evidence="1">
    <location>
        <begin position="61"/>
        <end position="113"/>
    </location>
</feature>
<keyword evidence="2" id="KW-0472">Membrane</keyword>
<keyword evidence="2" id="KW-0812">Transmembrane</keyword>
<reference evidence="3 4" key="1">
    <citation type="submission" date="2019-07" db="EMBL/GenBank/DDBJ databases">
        <title>antibiotic susceptibility of plant-derived lactic acid bacteria.</title>
        <authorList>
            <person name="Sugiyama M."/>
            <person name="Noda M."/>
        </authorList>
    </citation>
    <scope>NUCLEOTIDE SEQUENCE [LARGE SCALE GENOMIC DNA]</scope>
    <source>
        <strain evidence="3 4">15-1A</strain>
    </source>
</reference>
<evidence type="ECO:0000313" key="4">
    <source>
        <dbReference type="Proteomes" id="UP000509460"/>
    </source>
</evidence>
<dbReference type="Proteomes" id="UP000509460">
    <property type="component" value="Chromosome"/>
</dbReference>